<feature type="region of interest" description="Disordered" evidence="1">
    <location>
        <begin position="298"/>
        <end position="323"/>
    </location>
</feature>
<gene>
    <name evidence="2" type="ORF">BGAL_0244g00150</name>
</gene>
<dbReference type="OrthoDB" id="5396420at2759"/>
<dbReference type="AlphaFoldDB" id="A0A4S8QTN6"/>
<name>A0A4S8QTN6_9HELO</name>
<dbReference type="SUPFAM" id="SSF53474">
    <property type="entry name" value="alpha/beta-Hydrolases"/>
    <property type="match status" value="1"/>
</dbReference>
<organism evidence="2 3">
    <name type="scientific">Botrytis galanthina</name>
    <dbReference type="NCBI Taxonomy" id="278940"/>
    <lineage>
        <taxon>Eukaryota</taxon>
        <taxon>Fungi</taxon>
        <taxon>Dikarya</taxon>
        <taxon>Ascomycota</taxon>
        <taxon>Pezizomycotina</taxon>
        <taxon>Leotiomycetes</taxon>
        <taxon>Helotiales</taxon>
        <taxon>Sclerotiniaceae</taxon>
        <taxon>Botrytis</taxon>
    </lineage>
</organism>
<accession>A0A4S8QTN6</accession>
<keyword evidence="3" id="KW-1185">Reference proteome</keyword>
<feature type="compositionally biased region" description="Low complexity" evidence="1">
    <location>
        <begin position="313"/>
        <end position="323"/>
    </location>
</feature>
<proteinExistence type="predicted"/>
<dbReference type="EMBL" id="PQXL01000244">
    <property type="protein sequence ID" value="THV48508.1"/>
    <property type="molecule type" value="Genomic_DNA"/>
</dbReference>
<sequence length="493" mass="55958">MRLYEYGHSLRTCRIFARATTKKWPAQKLRHLATAAPLQVEKYDIACGISGHITVEIRNGFLLRDSPKTPLVIYLPPYPSSPLSSFHPPSWLLNSYPVINIPYRWSHDPKTSFRKQRSHAFPIPLILWLFLTATTVHDTLQAYSWLLKSYLPSLLPEPKPLDSTYFYNNLKPIQRPLLIYGSYLGGTLATSLALTESFTSSFLPSKIHSLIVHNGIFDWTPISTTPDPSIFHSGSTNSSQNLSYNRLSTLDLYESSPWTNLTLHALKTRLFSSPSQTFDPFASPILFFRTSGVSVPQRWPIPPPASPPPSSIPPTETSSIESTDSIEADDFFPYPDPWFPDPDLSNEYATEEEEEEPHEALLESRKSNLIFPPAQSSLRIPRSLFTYSSFPFAGEKAYDISQNVSQDKRKVGEKDEGEKENNIFKQQAQELTKLMRRSVVMHELKVRVLWDEDCDADETAKERVTEMEVGDAAWDGAVERDTVVREWIDEGGL</sequence>
<evidence type="ECO:0000256" key="1">
    <source>
        <dbReference type="SAM" id="MobiDB-lite"/>
    </source>
</evidence>
<evidence type="ECO:0000313" key="3">
    <source>
        <dbReference type="Proteomes" id="UP000308671"/>
    </source>
</evidence>
<comment type="caution">
    <text evidence="2">The sequence shown here is derived from an EMBL/GenBank/DDBJ whole genome shotgun (WGS) entry which is preliminary data.</text>
</comment>
<dbReference type="Proteomes" id="UP000308671">
    <property type="component" value="Unassembled WGS sequence"/>
</dbReference>
<dbReference type="InterPro" id="IPR029058">
    <property type="entry name" value="AB_hydrolase_fold"/>
</dbReference>
<reference evidence="2 3" key="1">
    <citation type="submission" date="2017-12" db="EMBL/GenBank/DDBJ databases">
        <title>Comparative genomics of Botrytis spp.</title>
        <authorList>
            <person name="Valero-Jimenez C.A."/>
            <person name="Tapia P."/>
            <person name="Veloso J."/>
            <person name="Silva-Moreno E."/>
            <person name="Staats M."/>
            <person name="Valdes J.H."/>
            <person name="Van Kan J.A.L."/>
        </authorList>
    </citation>
    <scope>NUCLEOTIDE SEQUENCE [LARGE SCALE GENOMIC DNA]</scope>
    <source>
        <strain evidence="2 3">MUCL435</strain>
    </source>
</reference>
<protein>
    <recommendedName>
        <fullName evidence="4">Alpha/beta hydrolase fold-3 domain-containing protein</fullName>
    </recommendedName>
</protein>
<evidence type="ECO:0008006" key="4">
    <source>
        <dbReference type="Google" id="ProtNLM"/>
    </source>
</evidence>
<evidence type="ECO:0000313" key="2">
    <source>
        <dbReference type="EMBL" id="THV48508.1"/>
    </source>
</evidence>
<feature type="compositionally biased region" description="Pro residues" evidence="1">
    <location>
        <begin position="299"/>
        <end position="312"/>
    </location>
</feature>
<dbReference type="Gene3D" id="3.40.50.1820">
    <property type="entry name" value="alpha/beta hydrolase"/>
    <property type="match status" value="1"/>
</dbReference>